<dbReference type="Proteomes" id="UP000215914">
    <property type="component" value="Chromosome 1"/>
</dbReference>
<dbReference type="PANTHER" id="PTHR31639:SF333">
    <property type="entry name" value="F-BOX DOMAIN, FBD DOMAIN, LEUCINE-RICH REPEAT DOMAIN, L DOMAIN-LIKE PROTEIN-RELATED"/>
    <property type="match status" value="1"/>
</dbReference>
<dbReference type="SUPFAM" id="SSF52047">
    <property type="entry name" value="RNI-like"/>
    <property type="match status" value="1"/>
</dbReference>
<proteinExistence type="predicted"/>
<evidence type="ECO:0000313" key="3">
    <source>
        <dbReference type="Proteomes" id="UP000215914"/>
    </source>
</evidence>
<feature type="domain" description="At1g61320/AtMIF1 LRR" evidence="1">
    <location>
        <begin position="33"/>
        <end position="163"/>
    </location>
</feature>
<dbReference type="InterPro" id="IPR032675">
    <property type="entry name" value="LRR_dom_sf"/>
</dbReference>
<organism evidence="2 3">
    <name type="scientific">Helianthus annuus</name>
    <name type="common">Common sunflower</name>
    <dbReference type="NCBI Taxonomy" id="4232"/>
    <lineage>
        <taxon>Eukaryota</taxon>
        <taxon>Viridiplantae</taxon>
        <taxon>Streptophyta</taxon>
        <taxon>Embryophyta</taxon>
        <taxon>Tracheophyta</taxon>
        <taxon>Spermatophyta</taxon>
        <taxon>Magnoliopsida</taxon>
        <taxon>eudicotyledons</taxon>
        <taxon>Gunneridae</taxon>
        <taxon>Pentapetalae</taxon>
        <taxon>asterids</taxon>
        <taxon>campanulids</taxon>
        <taxon>Asterales</taxon>
        <taxon>Asteraceae</taxon>
        <taxon>Asteroideae</taxon>
        <taxon>Heliantheae alliance</taxon>
        <taxon>Heliantheae</taxon>
        <taxon>Helianthus</taxon>
    </lineage>
</organism>
<name>A0A251VP36_HELAN</name>
<dbReference type="PANTHER" id="PTHR31639">
    <property type="entry name" value="F-BOX PROTEIN-LIKE"/>
    <property type="match status" value="1"/>
</dbReference>
<reference evidence="3" key="1">
    <citation type="journal article" date="2017" name="Nature">
        <title>The sunflower genome provides insights into oil metabolism, flowering and Asterid evolution.</title>
        <authorList>
            <person name="Badouin H."/>
            <person name="Gouzy J."/>
            <person name="Grassa C.J."/>
            <person name="Murat F."/>
            <person name="Staton S.E."/>
            <person name="Cottret L."/>
            <person name="Lelandais-Briere C."/>
            <person name="Owens G.L."/>
            <person name="Carrere S."/>
            <person name="Mayjonade B."/>
            <person name="Legrand L."/>
            <person name="Gill N."/>
            <person name="Kane N.C."/>
            <person name="Bowers J.E."/>
            <person name="Hubner S."/>
            <person name="Bellec A."/>
            <person name="Berard A."/>
            <person name="Berges H."/>
            <person name="Blanchet N."/>
            <person name="Boniface M.C."/>
            <person name="Brunel D."/>
            <person name="Catrice O."/>
            <person name="Chaidir N."/>
            <person name="Claudel C."/>
            <person name="Donnadieu C."/>
            <person name="Faraut T."/>
            <person name="Fievet G."/>
            <person name="Helmstetter N."/>
            <person name="King M."/>
            <person name="Knapp S.J."/>
            <person name="Lai Z."/>
            <person name="Le Paslier M.C."/>
            <person name="Lippi Y."/>
            <person name="Lorenzon L."/>
            <person name="Mandel J.R."/>
            <person name="Marage G."/>
            <person name="Marchand G."/>
            <person name="Marquand E."/>
            <person name="Bret-Mestries E."/>
            <person name="Morien E."/>
            <person name="Nambeesan S."/>
            <person name="Nguyen T."/>
            <person name="Pegot-Espagnet P."/>
            <person name="Pouilly N."/>
            <person name="Raftis F."/>
            <person name="Sallet E."/>
            <person name="Schiex T."/>
            <person name="Thomas J."/>
            <person name="Vandecasteele C."/>
            <person name="Vares D."/>
            <person name="Vear F."/>
            <person name="Vautrin S."/>
            <person name="Crespi M."/>
            <person name="Mangin B."/>
            <person name="Burke J.M."/>
            <person name="Salse J."/>
            <person name="Munos S."/>
            <person name="Vincourt P."/>
            <person name="Rieseberg L.H."/>
            <person name="Langlade N.B."/>
        </authorList>
    </citation>
    <scope>NUCLEOTIDE SEQUENCE [LARGE SCALE GENOMIC DNA]</scope>
    <source>
        <strain evidence="3">cv. SF193</strain>
    </source>
</reference>
<gene>
    <name evidence="2" type="ORF">HannXRQ_Chr01g0017821</name>
</gene>
<evidence type="ECO:0000313" key="2">
    <source>
        <dbReference type="EMBL" id="OTG37347.1"/>
    </source>
</evidence>
<sequence>MKSLDFLYGFSGQFLKIGAYCHNGFTRVIIQIMIHHQGPILQFHLHIPKEIFLDSFQEVDQWMLLLARNNLRVLDFRNSNRIYQIPSSVFSFLELRVLGLVNCIFKPPLEFKGFQNLEDIMFSKVNFGGGTVINLPQLKALTLLRCSNVNSFNIKAEMLRILREDSCPEDILLRLLHSQYLYAVKICLLESLNDLVRVGRFTFTIDGYFLKV</sequence>
<evidence type="ECO:0000259" key="1">
    <source>
        <dbReference type="Pfam" id="PF23622"/>
    </source>
</evidence>
<dbReference type="InterPro" id="IPR055357">
    <property type="entry name" value="LRR_At1g61320_AtMIF1"/>
</dbReference>
<dbReference type="AlphaFoldDB" id="A0A251VP36"/>
<dbReference type="EMBL" id="CM007890">
    <property type="protein sequence ID" value="OTG37347.1"/>
    <property type="molecule type" value="Genomic_DNA"/>
</dbReference>
<dbReference type="InParanoid" id="A0A251VP36"/>
<dbReference type="Pfam" id="PF23622">
    <property type="entry name" value="LRR_At1g61320_AtMIF1"/>
    <property type="match status" value="1"/>
</dbReference>
<protein>
    <submittedName>
        <fullName evidence="2">Putative leucine-rich repeat domain, L domain-like protein</fullName>
    </submittedName>
</protein>
<accession>A0A251VP36</accession>
<dbReference type="Gene3D" id="3.80.10.10">
    <property type="entry name" value="Ribonuclease Inhibitor"/>
    <property type="match status" value="1"/>
</dbReference>
<keyword evidence="3" id="KW-1185">Reference proteome</keyword>